<organism evidence="2 3">
    <name type="scientific">Brenthis ino</name>
    <name type="common">lesser marbled fritillary</name>
    <dbReference type="NCBI Taxonomy" id="405034"/>
    <lineage>
        <taxon>Eukaryota</taxon>
        <taxon>Metazoa</taxon>
        <taxon>Ecdysozoa</taxon>
        <taxon>Arthropoda</taxon>
        <taxon>Hexapoda</taxon>
        <taxon>Insecta</taxon>
        <taxon>Pterygota</taxon>
        <taxon>Neoptera</taxon>
        <taxon>Endopterygota</taxon>
        <taxon>Lepidoptera</taxon>
        <taxon>Glossata</taxon>
        <taxon>Ditrysia</taxon>
        <taxon>Papilionoidea</taxon>
        <taxon>Nymphalidae</taxon>
        <taxon>Heliconiinae</taxon>
        <taxon>Argynnini</taxon>
        <taxon>Brenthis</taxon>
    </lineage>
</organism>
<evidence type="ECO:0000256" key="1">
    <source>
        <dbReference type="SAM" id="MobiDB-lite"/>
    </source>
</evidence>
<reference evidence="2" key="1">
    <citation type="submission" date="2021-12" db="EMBL/GenBank/DDBJ databases">
        <authorList>
            <person name="Martin H S."/>
        </authorList>
    </citation>
    <scope>NUCLEOTIDE SEQUENCE</scope>
</reference>
<dbReference type="OrthoDB" id="2307332at2759"/>
<accession>A0A8J9V4K3</accession>
<proteinExistence type="predicted"/>
<feature type="region of interest" description="Disordered" evidence="1">
    <location>
        <begin position="79"/>
        <end position="104"/>
    </location>
</feature>
<feature type="non-terminal residue" evidence="2">
    <location>
        <position position="147"/>
    </location>
</feature>
<protein>
    <submittedName>
        <fullName evidence="2">Uncharacterized protein</fullName>
    </submittedName>
</protein>
<feature type="compositionally biased region" description="Basic and acidic residues" evidence="1">
    <location>
        <begin position="86"/>
        <end position="97"/>
    </location>
</feature>
<dbReference type="AlphaFoldDB" id="A0A8J9V4K3"/>
<name>A0A8J9V4K3_9NEOP</name>
<evidence type="ECO:0000313" key="3">
    <source>
        <dbReference type="Proteomes" id="UP000838878"/>
    </source>
</evidence>
<sequence length="147" mass="16491">MHFDGGSRPSPSLVLEKQPAVSAPLDNFEPKPPNENGQLWCSSQNLFCGRYRRASSRHRSNQCFRSGWVTSTVTRRLHTEHRRRAARGERVGRDEPARPAPLASRATVPAAFLAQAPPAVLTHWSNTHTHTRIRYRVLDGDKPVSSC</sequence>
<evidence type="ECO:0000313" key="2">
    <source>
        <dbReference type="EMBL" id="CAH0731553.1"/>
    </source>
</evidence>
<gene>
    <name evidence="2" type="ORF">BINO364_LOCUS16388</name>
</gene>
<keyword evidence="3" id="KW-1185">Reference proteome</keyword>
<dbReference type="EMBL" id="OV170229">
    <property type="protein sequence ID" value="CAH0731553.1"/>
    <property type="molecule type" value="Genomic_DNA"/>
</dbReference>
<dbReference type="Proteomes" id="UP000838878">
    <property type="component" value="Chromosome 9"/>
</dbReference>